<accession>A0ABR2WMF5</accession>
<evidence type="ECO:0000259" key="3">
    <source>
        <dbReference type="Pfam" id="PF03033"/>
    </source>
</evidence>
<reference evidence="4 5" key="1">
    <citation type="submission" date="2023-04" db="EMBL/GenBank/DDBJ databases">
        <title>Genome of Basidiobolus ranarum AG-B5.</title>
        <authorList>
            <person name="Stajich J.E."/>
            <person name="Carter-House D."/>
            <person name="Gryganskyi A."/>
        </authorList>
    </citation>
    <scope>NUCLEOTIDE SEQUENCE [LARGE SCALE GENOMIC DNA]</scope>
    <source>
        <strain evidence="4 5">AG-B5</strain>
    </source>
</reference>
<feature type="non-terminal residue" evidence="4">
    <location>
        <position position="601"/>
    </location>
</feature>
<dbReference type="InterPro" id="IPR002213">
    <property type="entry name" value="UDP_glucos_trans"/>
</dbReference>
<proteinExistence type="predicted"/>
<gene>
    <name evidence="4" type="ORF">K7432_011299</name>
</gene>
<organism evidence="4 5">
    <name type="scientific">Basidiobolus ranarum</name>
    <dbReference type="NCBI Taxonomy" id="34480"/>
    <lineage>
        <taxon>Eukaryota</taxon>
        <taxon>Fungi</taxon>
        <taxon>Fungi incertae sedis</taxon>
        <taxon>Zoopagomycota</taxon>
        <taxon>Entomophthoromycotina</taxon>
        <taxon>Basidiobolomycetes</taxon>
        <taxon>Basidiobolales</taxon>
        <taxon>Basidiobolaceae</taxon>
        <taxon>Basidiobolus</taxon>
    </lineage>
</organism>
<dbReference type="InterPro" id="IPR050426">
    <property type="entry name" value="Glycosyltransferase_28"/>
</dbReference>
<name>A0ABR2WMF5_9FUNG</name>
<dbReference type="EMBL" id="JASJQH010000860">
    <property type="protein sequence ID" value="KAK9762705.1"/>
    <property type="molecule type" value="Genomic_DNA"/>
</dbReference>
<sequence>MEGCNYDPQQASSENAGRESPSSCNSSDFLKKTPSATTSSRVFVGTSALLEPGLFVSAMRGIEKKLYNDQRSRHAYCIIAWQDYEEAGVVKLFKYEILLVDLQLKSMETSMVELSSGKTTVDDLLKTWGEANPDDTVTEVGSTYKSPADAVNFIKLWNTSHQKYNCAWDNCRTFVDNFVVAMVDDKAFWKARVSRARPRENIYAPVVDKACGTPLEYAHWRQKIIKNYAAEKRKRSLFSRSPSITAYNSKPTLQDPTPAALETQPDAYQIQMHDDGRIDVTINASVTDSIEEEEFLADSSPMFEPSISSHDRHVPSLNVVIQIVGSRGDVQPFLAIGQELVKRGHRVRLATHATFQKFVRDAGLEFYPLAGDPVELMAYMVKNPGLLPSLQSIKEGDISKKRRMIKEILDSAWDSCTKPDEESQVPFLADAIIANPPTFAHIHCAEKLCIPLHVMFTMPWSSTRSFPHPLINMVDYAKNSNQVLNLLSYDAIETLTWQGLGDIINNFRKRTLQLSGVPFTVGPYMVKDLGVPHTYCWSPTLIPKPQDWGSHINVSGFCFLNLASEYDPPTSLQNFLESGPPPVFFGFGSIVVDDADSLSKT</sequence>
<evidence type="ECO:0000256" key="1">
    <source>
        <dbReference type="ARBA" id="ARBA00022679"/>
    </source>
</evidence>
<evidence type="ECO:0000313" key="4">
    <source>
        <dbReference type="EMBL" id="KAK9762705.1"/>
    </source>
</evidence>
<dbReference type="Gene3D" id="3.40.50.2000">
    <property type="entry name" value="Glycogen Phosphorylase B"/>
    <property type="match status" value="1"/>
</dbReference>
<evidence type="ECO:0000256" key="2">
    <source>
        <dbReference type="SAM" id="MobiDB-lite"/>
    </source>
</evidence>
<dbReference type="Proteomes" id="UP001479436">
    <property type="component" value="Unassembled WGS sequence"/>
</dbReference>
<dbReference type="CDD" id="cd03784">
    <property type="entry name" value="GT1_Gtf-like"/>
    <property type="match status" value="1"/>
</dbReference>
<dbReference type="InterPro" id="IPR004276">
    <property type="entry name" value="GlycoTrans_28_N"/>
</dbReference>
<dbReference type="Pfam" id="PF03033">
    <property type="entry name" value="Glyco_transf_28"/>
    <property type="match status" value="1"/>
</dbReference>
<comment type="caution">
    <text evidence="4">The sequence shown here is derived from an EMBL/GenBank/DDBJ whole genome shotgun (WGS) entry which is preliminary data.</text>
</comment>
<feature type="compositionally biased region" description="Polar residues" evidence="2">
    <location>
        <begin position="7"/>
        <end position="33"/>
    </location>
</feature>
<evidence type="ECO:0000313" key="5">
    <source>
        <dbReference type="Proteomes" id="UP001479436"/>
    </source>
</evidence>
<dbReference type="PANTHER" id="PTHR48050:SF13">
    <property type="entry name" value="STEROL 3-BETA-GLUCOSYLTRANSFERASE UGT80A2"/>
    <property type="match status" value="1"/>
</dbReference>
<keyword evidence="1" id="KW-0808">Transferase</keyword>
<protein>
    <recommendedName>
        <fullName evidence="3">Glycosyltransferase family 28 N-terminal domain-containing protein</fullName>
    </recommendedName>
</protein>
<dbReference type="SUPFAM" id="SSF53756">
    <property type="entry name" value="UDP-Glycosyltransferase/glycogen phosphorylase"/>
    <property type="match status" value="1"/>
</dbReference>
<dbReference type="PANTHER" id="PTHR48050">
    <property type="entry name" value="STEROL 3-BETA-GLUCOSYLTRANSFERASE"/>
    <property type="match status" value="1"/>
</dbReference>
<feature type="region of interest" description="Disordered" evidence="2">
    <location>
        <begin position="1"/>
        <end position="33"/>
    </location>
</feature>
<feature type="domain" description="Glycosyltransferase family 28 N-terminal" evidence="3">
    <location>
        <begin position="319"/>
        <end position="466"/>
    </location>
</feature>
<keyword evidence="5" id="KW-1185">Reference proteome</keyword>